<feature type="non-terminal residue" evidence="2">
    <location>
        <position position="1"/>
    </location>
</feature>
<feature type="region of interest" description="Disordered" evidence="1">
    <location>
        <begin position="1"/>
        <end position="56"/>
    </location>
</feature>
<proteinExistence type="predicted"/>
<name>A0ABS8SWC4_DATST</name>
<feature type="compositionally biased region" description="Basic and acidic residues" evidence="1">
    <location>
        <begin position="16"/>
        <end position="28"/>
    </location>
</feature>
<organism evidence="2 3">
    <name type="scientific">Datura stramonium</name>
    <name type="common">Jimsonweed</name>
    <name type="synonym">Common thornapple</name>
    <dbReference type="NCBI Taxonomy" id="4076"/>
    <lineage>
        <taxon>Eukaryota</taxon>
        <taxon>Viridiplantae</taxon>
        <taxon>Streptophyta</taxon>
        <taxon>Embryophyta</taxon>
        <taxon>Tracheophyta</taxon>
        <taxon>Spermatophyta</taxon>
        <taxon>Magnoliopsida</taxon>
        <taxon>eudicotyledons</taxon>
        <taxon>Gunneridae</taxon>
        <taxon>Pentapetalae</taxon>
        <taxon>asterids</taxon>
        <taxon>lamiids</taxon>
        <taxon>Solanales</taxon>
        <taxon>Solanaceae</taxon>
        <taxon>Solanoideae</taxon>
        <taxon>Datureae</taxon>
        <taxon>Datura</taxon>
    </lineage>
</organism>
<evidence type="ECO:0000256" key="1">
    <source>
        <dbReference type="SAM" id="MobiDB-lite"/>
    </source>
</evidence>
<sequence>IMVGEQSIASVNSNQDRTEFGKEGDLNRARQSYGGMNLSHPIRHERDGTRWVGKCS</sequence>
<reference evidence="2 3" key="1">
    <citation type="journal article" date="2021" name="BMC Genomics">
        <title>Datura genome reveals duplications of psychoactive alkaloid biosynthetic genes and high mutation rate following tissue culture.</title>
        <authorList>
            <person name="Rajewski A."/>
            <person name="Carter-House D."/>
            <person name="Stajich J."/>
            <person name="Litt A."/>
        </authorList>
    </citation>
    <scope>NUCLEOTIDE SEQUENCE [LARGE SCALE GENOMIC DNA]</scope>
    <source>
        <strain evidence="2">AR-01</strain>
    </source>
</reference>
<evidence type="ECO:0000313" key="2">
    <source>
        <dbReference type="EMBL" id="MCD7463096.1"/>
    </source>
</evidence>
<accession>A0ABS8SWC4</accession>
<comment type="caution">
    <text evidence="2">The sequence shown here is derived from an EMBL/GenBank/DDBJ whole genome shotgun (WGS) entry which is preliminary data.</text>
</comment>
<dbReference type="Proteomes" id="UP000823775">
    <property type="component" value="Unassembled WGS sequence"/>
</dbReference>
<gene>
    <name evidence="2" type="ORF">HAX54_049947</name>
</gene>
<keyword evidence="3" id="KW-1185">Reference proteome</keyword>
<evidence type="ECO:0000313" key="3">
    <source>
        <dbReference type="Proteomes" id="UP000823775"/>
    </source>
</evidence>
<dbReference type="EMBL" id="JACEIK010000862">
    <property type="protein sequence ID" value="MCD7463096.1"/>
    <property type="molecule type" value="Genomic_DNA"/>
</dbReference>
<protein>
    <submittedName>
        <fullName evidence="2">Uncharacterized protein</fullName>
    </submittedName>
</protein>